<protein>
    <submittedName>
        <fullName evidence="2">Nuclear transport factor 2 family protein</fullName>
    </submittedName>
</protein>
<dbReference type="InterPro" id="IPR037401">
    <property type="entry name" value="SnoaL-like"/>
</dbReference>
<organism evidence="2">
    <name type="scientific">Thermorudis sp</name>
    <dbReference type="NCBI Taxonomy" id="1969470"/>
    <lineage>
        <taxon>Bacteria</taxon>
        <taxon>Pseudomonadati</taxon>
        <taxon>Thermomicrobiota</taxon>
        <taxon>Thermomicrobia</taxon>
        <taxon>Thermomicrobia incertae sedis</taxon>
        <taxon>Thermorudis</taxon>
    </lineage>
</organism>
<dbReference type="Gene3D" id="3.10.450.50">
    <property type="match status" value="1"/>
</dbReference>
<dbReference type="Pfam" id="PF12680">
    <property type="entry name" value="SnoaL_2"/>
    <property type="match status" value="1"/>
</dbReference>
<dbReference type="EMBL" id="DSID01000146">
    <property type="protein sequence ID" value="HEX69978.1"/>
    <property type="molecule type" value="Genomic_DNA"/>
</dbReference>
<reference evidence="2" key="1">
    <citation type="journal article" date="2020" name="mSystems">
        <title>Genome- and Community-Level Interaction Insights into Carbon Utilization and Element Cycling Functions of Hydrothermarchaeota in Hydrothermal Sediment.</title>
        <authorList>
            <person name="Zhou Z."/>
            <person name="Liu Y."/>
            <person name="Xu W."/>
            <person name="Pan J."/>
            <person name="Luo Z.H."/>
            <person name="Li M."/>
        </authorList>
    </citation>
    <scope>NUCLEOTIDE SEQUENCE [LARGE SCALE GENOMIC DNA]</scope>
    <source>
        <strain evidence="2">SpSt-192</strain>
    </source>
</reference>
<sequence length="152" mass="16686">MIWTLRRRIERGGDGRAVVEGRASTPAEVVRASIAALNRGDIEDALSYCADDIVVWVPSPQLDGQEIRGKQQLRALLEASEAQWPDMWSAVKTLVVDGDHVAVELVAVATHNGQRIAQPMAAFYTVREGVIVRQSCYFDLAALIELVRQTGS</sequence>
<evidence type="ECO:0000313" key="2">
    <source>
        <dbReference type="EMBL" id="HEX69978.1"/>
    </source>
</evidence>
<accession>A0A7C3A816</accession>
<name>A0A7C3A816_9BACT</name>
<feature type="domain" description="SnoaL-like" evidence="1">
    <location>
        <begin position="30"/>
        <end position="133"/>
    </location>
</feature>
<gene>
    <name evidence="2" type="ORF">ENP13_01870</name>
</gene>
<comment type="caution">
    <text evidence="2">The sequence shown here is derived from an EMBL/GenBank/DDBJ whole genome shotgun (WGS) entry which is preliminary data.</text>
</comment>
<dbReference type="AlphaFoldDB" id="A0A7C3A816"/>
<dbReference type="InterPro" id="IPR032710">
    <property type="entry name" value="NTF2-like_dom_sf"/>
</dbReference>
<dbReference type="SUPFAM" id="SSF54427">
    <property type="entry name" value="NTF2-like"/>
    <property type="match status" value="1"/>
</dbReference>
<proteinExistence type="predicted"/>
<evidence type="ECO:0000259" key="1">
    <source>
        <dbReference type="Pfam" id="PF12680"/>
    </source>
</evidence>